<protein>
    <submittedName>
        <fullName evidence="2">Uncharacterized protein</fullName>
    </submittedName>
</protein>
<reference evidence="2" key="1">
    <citation type="journal article" date="2023" name="Mol. Phylogenet. Evol.">
        <title>Genome-scale phylogeny and comparative genomics of the fungal order Sordariales.</title>
        <authorList>
            <person name="Hensen N."/>
            <person name="Bonometti L."/>
            <person name="Westerberg I."/>
            <person name="Brannstrom I.O."/>
            <person name="Guillou S."/>
            <person name="Cros-Aarteil S."/>
            <person name="Calhoun S."/>
            <person name="Haridas S."/>
            <person name="Kuo A."/>
            <person name="Mondo S."/>
            <person name="Pangilinan J."/>
            <person name="Riley R."/>
            <person name="LaButti K."/>
            <person name="Andreopoulos B."/>
            <person name="Lipzen A."/>
            <person name="Chen C."/>
            <person name="Yan M."/>
            <person name="Daum C."/>
            <person name="Ng V."/>
            <person name="Clum A."/>
            <person name="Steindorff A."/>
            <person name="Ohm R.A."/>
            <person name="Martin F."/>
            <person name="Silar P."/>
            <person name="Natvig D.O."/>
            <person name="Lalanne C."/>
            <person name="Gautier V."/>
            <person name="Ament-Velasquez S.L."/>
            <person name="Kruys A."/>
            <person name="Hutchinson M.I."/>
            <person name="Powell A.J."/>
            <person name="Barry K."/>
            <person name="Miller A.N."/>
            <person name="Grigoriev I.V."/>
            <person name="Debuchy R."/>
            <person name="Gladieux P."/>
            <person name="Hiltunen Thoren M."/>
            <person name="Johannesson H."/>
        </authorList>
    </citation>
    <scope>NUCLEOTIDE SEQUENCE</scope>
    <source>
        <strain evidence="2">PSN293</strain>
    </source>
</reference>
<organism evidence="2 3">
    <name type="scientific">Rhypophila decipiens</name>
    <dbReference type="NCBI Taxonomy" id="261697"/>
    <lineage>
        <taxon>Eukaryota</taxon>
        <taxon>Fungi</taxon>
        <taxon>Dikarya</taxon>
        <taxon>Ascomycota</taxon>
        <taxon>Pezizomycotina</taxon>
        <taxon>Sordariomycetes</taxon>
        <taxon>Sordariomycetidae</taxon>
        <taxon>Sordariales</taxon>
        <taxon>Naviculisporaceae</taxon>
        <taxon>Rhypophila</taxon>
    </lineage>
</organism>
<accession>A0AAN6XUM8</accession>
<evidence type="ECO:0000313" key="2">
    <source>
        <dbReference type="EMBL" id="KAK4207029.1"/>
    </source>
</evidence>
<gene>
    <name evidence="2" type="ORF">QBC37DRAFT_406585</name>
</gene>
<comment type="caution">
    <text evidence="2">The sequence shown here is derived from an EMBL/GenBank/DDBJ whole genome shotgun (WGS) entry which is preliminary data.</text>
</comment>
<dbReference type="AlphaFoldDB" id="A0AAN6XUM8"/>
<reference evidence="2" key="2">
    <citation type="submission" date="2023-05" db="EMBL/GenBank/DDBJ databases">
        <authorList>
            <consortium name="Lawrence Berkeley National Laboratory"/>
            <person name="Steindorff A."/>
            <person name="Hensen N."/>
            <person name="Bonometti L."/>
            <person name="Westerberg I."/>
            <person name="Brannstrom I.O."/>
            <person name="Guillou S."/>
            <person name="Cros-Aarteil S."/>
            <person name="Calhoun S."/>
            <person name="Haridas S."/>
            <person name="Kuo A."/>
            <person name="Mondo S."/>
            <person name="Pangilinan J."/>
            <person name="Riley R."/>
            <person name="Labutti K."/>
            <person name="Andreopoulos B."/>
            <person name="Lipzen A."/>
            <person name="Chen C."/>
            <person name="Yanf M."/>
            <person name="Daum C."/>
            <person name="Ng V."/>
            <person name="Clum A."/>
            <person name="Ohm R."/>
            <person name="Martin F."/>
            <person name="Silar P."/>
            <person name="Natvig D."/>
            <person name="Lalanne C."/>
            <person name="Gautier V."/>
            <person name="Ament-Velasquez S.L."/>
            <person name="Kruys A."/>
            <person name="Hutchinson M.I."/>
            <person name="Powell A.J."/>
            <person name="Barry K."/>
            <person name="Miller A.N."/>
            <person name="Grigoriev I.V."/>
            <person name="Debuchy R."/>
            <person name="Gladieux P."/>
            <person name="Thoren M.H."/>
            <person name="Johannesson H."/>
        </authorList>
    </citation>
    <scope>NUCLEOTIDE SEQUENCE</scope>
    <source>
        <strain evidence="2">PSN293</strain>
    </source>
</reference>
<dbReference type="EMBL" id="MU858326">
    <property type="protein sequence ID" value="KAK4207029.1"/>
    <property type="molecule type" value="Genomic_DNA"/>
</dbReference>
<sequence length="128" mass="14021">MQFKLTSAIMAVFAATALAAPLEARAEVAYTKGDDVSDPPQLSVAYGRYTDDVKPVKEVDAVVAYGRHTDDVQPVKRAEVAYGRHTDDVEPVKINGLPEVKYFPGHKARHVSDSHLSARQVEVEIRAC</sequence>
<evidence type="ECO:0000313" key="3">
    <source>
        <dbReference type="Proteomes" id="UP001301769"/>
    </source>
</evidence>
<evidence type="ECO:0000256" key="1">
    <source>
        <dbReference type="SAM" id="SignalP"/>
    </source>
</evidence>
<keyword evidence="3" id="KW-1185">Reference proteome</keyword>
<feature type="signal peptide" evidence="1">
    <location>
        <begin position="1"/>
        <end position="19"/>
    </location>
</feature>
<keyword evidence="1" id="KW-0732">Signal</keyword>
<name>A0AAN6XUM8_9PEZI</name>
<dbReference type="Proteomes" id="UP001301769">
    <property type="component" value="Unassembled WGS sequence"/>
</dbReference>
<proteinExistence type="predicted"/>
<feature type="chain" id="PRO_5042944690" evidence="1">
    <location>
        <begin position="20"/>
        <end position="128"/>
    </location>
</feature>